<accession>G7Y542</accession>
<evidence type="ECO:0000313" key="1">
    <source>
        <dbReference type="EMBL" id="GAA48098.1"/>
    </source>
</evidence>
<sequence length="515" mass="58967">MVGVTSKLITYQQTQKVDDSFGFLRFGGFESSQNAPRNELKRAPVIKNKQRFTSLITSVDELKCAYKDSVRVYRTYKQESGQDIDQFVRKLKSLVKEYQFKSVFGFEYQDERVRDVIINGLASSSIREALLPQSELTLDQNTYAVVHCCFHLRFSGPHKYHLTIGKLMDPEIKKPIRTHFNAFVLIRYRIQLNNQSIPIKSLDCSRFIAWYRNFWVELVRYILPNTSEIAECVVSKAASWKHVAFICKTFKTQMLATRSAKMASYDIDLDRSTESQQSVSWKSVCVRVSGPKGELLDSRPHKVRTNRLANERLADPDFRRIYQNCVLESIPLTSPSDHSEKGTVQDNLVAPMTVLIFKPELCIAFTSVHQAVPLGVLKLSILMIDEVMRRKLDSHQNTAGQIVTGEIPVTLDHSDGISLAFEEKVMAMLDEASKATKYTCMRFAPTKLDDIVDMQTLARVDWCQQIRNKANRNIQHQKLLDCTRPYCVRRTIVCRRECCFSCSIQSGGNRAVDNP</sequence>
<keyword evidence="2" id="KW-1185">Reference proteome</keyword>
<proteinExistence type="predicted"/>
<protein>
    <submittedName>
        <fullName evidence="1">Uncharacterized protein</fullName>
    </submittedName>
</protein>
<reference key="2">
    <citation type="submission" date="2011-10" db="EMBL/GenBank/DDBJ databases">
        <title>The genome and transcriptome sequence of Clonorchis sinensis provide insights into the carcinogenic liver fluke.</title>
        <authorList>
            <person name="Wang X."/>
            <person name="Huang Y."/>
            <person name="Chen W."/>
            <person name="Liu H."/>
            <person name="Guo L."/>
            <person name="Chen Y."/>
            <person name="Luo F."/>
            <person name="Zhou W."/>
            <person name="Sun J."/>
            <person name="Mao Q."/>
            <person name="Liang P."/>
            <person name="Zhou C."/>
            <person name="Tian Y."/>
            <person name="Men J."/>
            <person name="Lv X."/>
            <person name="Huang L."/>
            <person name="Zhou J."/>
            <person name="Hu Y."/>
            <person name="Li R."/>
            <person name="Zhang F."/>
            <person name="Lei H."/>
            <person name="Li X."/>
            <person name="Hu X."/>
            <person name="Liang C."/>
            <person name="Xu J."/>
            <person name="Wu Z."/>
            <person name="Yu X."/>
        </authorList>
    </citation>
    <scope>NUCLEOTIDE SEQUENCE</scope>
    <source>
        <strain>Henan</strain>
    </source>
</reference>
<reference evidence="1" key="1">
    <citation type="journal article" date="2011" name="Genome Biol.">
        <title>The draft genome of the carcinogenic human liver fluke Clonorchis sinensis.</title>
        <authorList>
            <person name="Wang X."/>
            <person name="Chen W."/>
            <person name="Huang Y."/>
            <person name="Sun J."/>
            <person name="Men J."/>
            <person name="Liu H."/>
            <person name="Luo F."/>
            <person name="Guo L."/>
            <person name="Lv X."/>
            <person name="Deng C."/>
            <person name="Zhou C."/>
            <person name="Fan Y."/>
            <person name="Li X."/>
            <person name="Huang L."/>
            <person name="Hu Y."/>
            <person name="Liang C."/>
            <person name="Hu X."/>
            <person name="Xu J."/>
            <person name="Yu X."/>
        </authorList>
    </citation>
    <scope>NUCLEOTIDE SEQUENCE [LARGE SCALE GENOMIC DNA]</scope>
    <source>
        <strain evidence="1">Henan</strain>
    </source>
</reference>
<dbReference type="EMBL" id="DF142868">
    <property type="protein sequence ID" value="GAA48098.1"/>
    <property type="molecule type" value="Genomic_DNA"/>
</dbReference>
<dbReference type="Proteomes" id="UP000008909">
    <property type="component" value="Unassembled WGS sequence"/>
</dbReference>
<gene>
    <name evidence="1" type="ORF">CLF_101171</name>
</gene>
<name>G7Y542_CLOSI</name>
<organism evidence="1 2">
    <name type="scientific">Clonorchis sinensis</name>
    <name type="common">Chinese liver fluke</name>
    <dbReference type="NCBI Taxonomy" id="79923"/>
    <lineage>
        <taxon>Eukaryota</taxon>
        <taxon>Metazoa</taxon>
        <taxon>Spiralia</taxon>
        <taxon>Lophotrochozoa</taxon>
        <taxon>Platyhelminthes</taxon>
        <taxon>Trematoda</taxon>
        <taxon>Digenea</taxon>
        <taxon>Opisthorchiida</taxon>
        <taxon>Opisthorchiata</taxon>
        <taxon>Opisthorchiidae</taxon>
        <taxon>Clonorchis</taxon>
    </lineage>
</organism>
<evidence type="ECO:0000313" key="2">
    <source>
        <dbReference type="Proteomes" id="UP000008909"/>
    </source>
</evidence>
<dbReference type="AlphaFoldDB" id="G7Y542"/>